<evidence type="ECO:0000313" key="2">
    <source>
        <dbReference type="Proteomes" id="UP000282759"/>
    </source>
</evidence>
<evidence type="ECO:0000313" key="1">
    <source>
        <dbReference type="EMBL" id="RVU02731.1"/>
    </source>
</evidence>
<dbReference type="Proteomes" id="UP000282759">
    <property type="component" value="Unassembled WGS sequence"/>
</dbReference>
<dbReference type="PANTHER" id="PTHR40050:SF1">
    <property type="entry name" value="INNER SPORE COAT PROTEIN H"/>
    <property type="match status" value="1"/>
</dbReference>
<proteinExistence type="predicted"/>
<comment type="caution">
    <text evidence="1">The sequence shown here is derived from an EMBL/GenBank/DDBJ whole genome shotgun (WGS) entry which is preliminary data.</text>
</comment>
<dbReference type="PANTHER" id="PTHR40050">
    <property type="entry name" value="INNER SPORE COAT PROTEIN H"/>
    <property type="match status" value="1"/>
</dbReference>
<protein>
    <recommendedName>
        <fullName evidence="3">Spore coat protein CotH</fullName>
    </recommendedName>
</protein>
<organism evidence="1 2">
    <name type="scientific">Mucilaginibacter limnophilus</name>
    <dbReference type="NCBI Taxonomy" id="1932778"/>
    <lineage>
        <taxon>Bacteria</taxon>
        <taxon>Pseudomonadati</taxon>
        <taxon>Bacteroidota</taxon>
        <taxon>Sphingobacteriia</taxon>
        <taxon>Sphingobacteriales</taxon>
        <taxon>Sphingobacteriaceae</taxon>
        <taxon>Mucilaginibacter</taxon>
    </lineage>
</organism>
<dbReference type="AlphaFoldDB" id="A0A437MYH4"/>
<accession>A0A437MYH4</accession>
<evidence type="ECO:0008006" key="3">
    <source>
        <dbReference type="Google" id="ProtNLM"/>
    </source>
</evidence>
<reference evidence="1 2" key="1">
    <citation type="submission" date="2019-01" db="EMBL/GenBank/DDBJ databases">
        <authorList>
            <person name="Chen W.-M."/>
        </authorList>
    </citation>
    <scope>NUCLEOTIDE SEQUENCE [LARGE SCALE GENOMIC DNA]</scope>
    <source>
        <strain evidence="1 2">YBJ-36</strain>
    </source>
</reference>
<gene>
    <name evidence="1" type="ORF">EOD41_01975</name>
</gene>
<sequence length="519" mass="58119">MLLRRTLLCFLLAATVWSCKKESKIVDPPITEDPTDSAALTSVVIEAKNNAGKVSANVTATIVGNEISAVVPILSNNKKFAITFTTLAEGTIVKGNDTTLTSGSTVTDFSKPVTYTLTTPKGATRTYKFKIKNFTGVPIFYLTTSGPVVSKDNYVTGTLVINPNADFEQTKNNISLQIKGRGNSTWTMPKKPYRLKFDSKASVLGLPEAKNWVLLANYSDKTLLRTSIAFDLGAKLGGDFTPKGRHVEVVMNGEYLGSYLLTSQVEVHENRINIKELDEDDNSADKITGGYLLEWDERLDEAVWFRTEIANAPFTIKSPEDITDAQLAYIKGYIQDTENTLFSDNFKDPVNGYVKYINVDSFINWYIVQELMKNQDAMSFSSIYFYKDRGGKLSMGPLWDFDLAAGNVDYSDAVNPTGWWIRSGPWFGRLFQDPVFRTKVKTRWNAIKGKELAGINASIDSTVNYINLSQQQNFVKWPILNQKVWPNPVVMGTYPKEVDRVKTWLAQRAAWLDGQFNSM</sequence>
<dbReference type="Gene3D" id="2.60.40.2340">
    <property type="match status" value="1"/>
</dbReference>
<dbReference type="RefSeq" id="WP_127703097.1">
    <property type="nucleotide sequence ID" value="NZ_SACK01000001.1"/>
</dbReference>
<dbReference type="OrthoDB" id="9803752at2"/>
<dbReference type="EMBL" id="SACK01000001">
    <property type="protein sequence ID" value="RVU02731.1"/>
    <property type="molecule type" value="Genomic_DNA"/>
</dbReference>
<dbReference type="Pfam" id="PF08757">
    <property type="entry name" value="CotH"/>
    <property type="match status" value="1"/>
</dbReference>
<name>A0A437MYH4_9SPHI</name>
<dbReference type="InterPro" id="IPR014867">
    <property type="entry name" value="Spore_coat_CotH_CotH2/3/7"/>
</dbReference>
<keyword evidence="2" id="KW-1185">Reference proteome</keyword>